<feature type="region of interest" description="Disordered" evidence="3">
    <location>
        <begin position="275"/>
        <end position="385"/>
    </location>
</feature>
<name>A0A7C9N4C4_9BACT</name>
<dbReference type="Gene3D" id="3.30.930.30">
    <property type="match status" value="1"/>
</dbReference>
<dbReference type="EMBL" id="WVUD01000066">
    <property type="protein sequence ID" value="MYL85211.1"/>
    <property type="molecule type" value="Genomic_DNA"/>
</dbReference>
<dbReference type="Pfam" id="PF03389">
    <property type="entry name" value="MobA_MobL"/>
    <property type="match status" value="1"/>
</dbReference>
<feature type="domain" description="MobA/MobL protein" evidence="4">
    <location>
        <begin position="17"/>
        <end position="216"/>
    </location>
</feature>
<dbReference type="AlphaFoldDB" id="A0A7C9N4C4"/>
<sequence length="385" mass="44794">MAIFHFSAKVVSRGKGQSSVAKAAYNARAQLTNERTGEAHDYGRAEGLVFSGIFTPKNAPEWAQDRERLWSEVEKAEKRKDAQLAREVEIALPHELTDEQRRQLITDFTRENFVRKGMIADVAIHAPDREGDNRNHHAHILLTMREIGPDGFGQKKREWNSKAQLQEWREKWEKTANRYLERHGHEARIDHRSLEAQGVEREPTEHLGPTASQLEREGEQTERGDLNREIEARNKERERLKIALRTTALELAGAERAKAEEWEWAKIKPKTRAPYSRAGMVAQQQDAQRDFEKRSKKLQERQAEQWESERQAQQREKNSFAGRKGEAEQKREDLAARTERKDAKAEITEAQRARMERDALREKAGLRVSSGRDRDEGRERERERD</sequence>
<evidence type="ECO:0000256" key="1">
    <source>
        <dbReference type="ARBA" id="ARBA00010873"/>
    </source>
</evidence>
<dbReference type="OrthoDB" id="5460692at2"/>
<comment type="caution">
    <text evidence="5">The sequence shown here is derived from an EMBL/GenBank/DDBJ whole genome shotgun (WGS) entry which is preliminary data.</text>
</comment>
<evidence type="ECO:0000313" key="5">
    <source>
        <dbReference type="EMBL" id="MYL85211.1"/>
    </source>
</evidence>
<keyword evidence="6" id="KW-1185">Reference proteome</keyword>
<dbReference type="Proteomes" id="UP000482487">
    <property type="component" value="Unassembled WGS sequence"/>
</dbReference>
<proteinExistence type="inferred from homology"/>
<feature type="region of interest" description="Disordered" evidence="3">
    <location>
        <begin position="197"/>
        <end position="224"/>
    </location>
</feature>
<dbReference type="InterPro" id="IPR005053">
    <property type="entry name" value="MobA_MobL"/>
</dbReference>
<comment type="similarity">
    <text evidence="1">Belongs to the MobA/MobL family.</text>
</comment>
<reference evidence="5 6" key="1">
    <citation type="submission" date="2020-01" db="EMBL/GenBank/DDBJ databases">
        <title>Genome sequence of Desulfovibrio aerotolerans DSM 16695(T).</title>
        <authorList>
            <person name="Karnachuk O."/>
            <person name="Avakyan M."/>
            <person name="Mardanov A."/>
            <person name="Kadnikov V."/>
            <person name="Ravin N."/>
        </authorList>
    </citation>
    <scope>NUCLEOTIDE SEQUENCE [LARGE SCALE GENOMIC DNA]</scope>
    <source>
        <strain evidence="5 6">DSM 16695</strain>
    </source>
</reference>
<evidence type="ECO:0000256" key="2">
    <source>
        <dbReference type="ARBA" id="ARBA00022971"/>
    </source>
</evidence>
<feature type="compositionally biased region" description="Basic and acidic residues" evidence="3">
    <location>
        <begin position="214"/>
        <end position="224"/>
    </location>
</feature>
<protein>
    <submittedName>
        <fullName evidence="5">MobA/MobL family protein</fullName>
    </submittedName>
</protein>
<evidence type="ECO:0000259" key="4">
    <source>
        <dbReference type="Pfam" id="PF03389"/>
    </source>
</evidence>
<accession>A0A7C9N4C4</accession>
<evidence type="ECO:0000313" key="6">
    <source>
        <dbReference type="Proteomes" id="UP000482487"/>
    </source>
</evidence>
<keyword evidence="2" id="KW-0184">Conjugation</keyword>
<dbReference type="RefSeq" id="WP_160963969.1">
    <property type="nucleotide sequence ID" value="NZ_WVUD01000066.1"/>
</dbReference>
<gene>
    <name evidence="5" type="ORF">GTA51_19115</name>
</gene>
<organism evidence="5 6">
    <name type="scientific">Solidesulfovibrio aerotolerans</name>
    <dbReference type="NCBI Taxonomy" id="295255"/>
    <lineage>
        <taxon>Bacteria</taxon>
        <taxon>Pseudomonadati</taxon>
        <taxon>Thermodesulfobacteriota</taxon>
        <taxon>Desulfovibrionia</taxon>
        <taxon>Desulfovibrionales</taxon>
        <taxon>Desulfovibrionaceae</taxon>
        <taxon>Solidesulfovibrio</taxon>
    </lineage>
</organism>
<feature type="compositionally biased region" description="Basic and acidic residues" evidence="3">
    <location>
        <begin position="287"/>
        <end position="385"/>
    </location>
</feature>
<evidence type="ECO:0000256" key="3">
    <source>
        <dbReference type="SAM" id="MobiDB-lite"/>
    </source>
</evidence>
<dbReference type="NCBIfam" id="NF041496">
    <property type="entry name" value="MobQ"/>
    <property type="match status" value="1"/>
</dbReference>